<feature type="binding site" evidence="5">
    <location>
        <begin position="130"/>
        <end position="135"/>
    </location>
    <ligand>
        <name>GTP</name>
        <dbReference type="ChEBI" id="CHEBI:37565"/>
    </ligand>
</feature>
<comment type="subcellular location">
    <subcellularLocation>
        <location evidence="4">Cytoplasm</location>
    </subcellularLocation>
</comment>
<dbReference type="InterPro" id="IPR019991">
    <property type="entry name" value="GTP-bd_ribosome_bgen"/>
</dbReference>
<dbReference type="InterPro" id="IPR023179">
    <property type="entry name" value="GTP-bd_ortho_bundle_sf"/>
</dbReference>
<dbReference type="InterPro" id="IPR027417">
    <property type="entry name" value="P-loop_NTPase"/>
</dbReference>
<dbReference type="Gene3D" id="3.40.50.300">
    <property type="entry name" value="P-loop containing nucleotide triphosphate hydrolases"/>
    <property type="match status" value="1"/>
</dbReference>
<comment type="function">
    <text evidence="4">Required for a late step of 50S ribosomal subunit assembly. Has GTPase activity.</text>
</comment>
<evidence type="ECO:0000256" key="2">
    <source>
        <dbReference type="ARBA" id="ARBA00022741"/>
    </source>
</evidence>
<dbReference type="PIRSF" id="PIRSF006230">
    <property type="entry name" value="MG442"/>
    <property type="match status" value="1"/>
</dbReference>
<dbReference type="CDD" id="cd01856">
    <property type="entry name" value="YlqF"/>
    <property type="match status" value="1"/>
</dbReference>
<dbReference type="GO" id="GO:0005525">
    <property type="term" value="F:GTP binding"/>
    <property type="evidence" value="ECO:0007669"/>
    <property type="project" value="UniProtKB-KW"/>
</dbReference>
<dbReference type="AlphaFoldDB" id="A0A1V4SGU9"/>
<keyword evidence="8" id="KW-1185">Reference proteome</keyword>
<keyword evidence="4" id="KW-0963">Cytoplasm</keyword>
<dbReference type="InterPro" id="IPR030378">
    <property type="entry name" value="G_CP_dom"/>
</dbReference>
<keyword evidence="2 4" id="KW-0547">Nucleotide-binding</keyword>
<dbReference type="Proteomes" id="UP000191554">
    <property type="component" value="Unassembled WGS sequence"/>
</dbReference>
<sequence>MNIQWFPGHMAKTRRLIAENLKLVDVIIELLDARIPFSSRNPEINSLVNNKPRLVAFNKSDLADEQISKHWVQWYASQGIRCILINSINGKGLNEVKSRARELMSEKIERDRAKGKLFTPVRTMVVGIPNVGKSSFINKIVGKATAVTGDRPGVTRGKQWIRINSEMELLDTPGILWPKFEDLEVGMNLAFTGAIKDDIMDISEVAMELLVRLSRAYPAELCTRFKLEPDSIISMEPLELLETVARKRGCIVSKGQIDYSRISAIVLDEFRGGKIGRITLERPGDREDTLTGTPT</sequence>
<dbReference type="Gene3D" id="1.10.1580.10">
    <property type="match status" value="1"/>
</dbReference>
<dbReference type="OrthoDB" id="9779790at2"/>
<dbReference type="STRING" id="48256.CLHUN_36220"/>
<feature type="binding site" evidence="5">
    <location>
        <position position="174"/>
    </location>
    <ligand>
        <name>GTP</name>
        <dbReference type="ChEBI" id="CHEBI:37565"/>
    </ligand>
</feature>
<evidence type="ECO:0000259" key="6">
    <source>
        <dbReference type="PROSITE" id="PS51721"/>
    </source>
</evidence>
<dbReference type="GO" id="GO:0006412">
    <property type="term" value="P:translation"/>
    <property type="evidence" value="ECO:0007669"/>
    <property type="project" value="TreeGrafter"/>
</dbReference>
<dbReference type="PANTHER" id="PTHR45782:SF4">
    <property type="entry name" value="MITOCHONDRIAL RIBOSOME-ASSOCIATED GTPASE 1"/>
    <property type="match status" value="1"/>
</dbReference>
<accession>A0A1V4SGU9</accession>
<feature type="domain" description="CP-type G" evidence="6">
    <location>
        <begin position="13"/>
        <end position="178"/>
    </location>
</feature>
<evidence type="ECO:0000313" key="8">
    <source>
        <dbReference type="Proteomes" id="UP000191554"/>
    </source>
</evidence>
<evidence type="ECO:0000256" key="5">
    <source>
        <dbReference type="PIRSR" id="PIRSR006230-1"/>
    </source>
</evidence>
<protein>
    <recommendedName>
        <fullName evidence="1 4">Ribosome biogenesis GTPase A</fullName>
    </recommendedName>
</protein>
<evidence type="ECO:0000256" key="3">
    <source>
        <dbReference type="ARBA" id="ARBA00023134"/>
    </source>
</evidence>
<evidence type="ECO:0000313" key="7">
    <source>
        <dbReference type="EMBL" id="OPX42497.1"/>
    </source>
</evidence>
<organism evidence="7 8">
    <name type="scientific">Ruminiclostridium hungatei</name>
    <name type="common">Clostridium hungatei</name>
    <dbReference type="NCBI Taxonomy" id="48256"/>
    <lineage>
        <taxon>Bacteria</taxon>
        <taxon>Bacillati</taxon>
        <taxon>Bacillota</taxon>
        <taxon>Clostridia</taxon>
        <taxon>Eubacteriales</taxon>
        <taxon>Oscillospiraceae</taxon>
        <taxon>Ruminiclostridium</taxon>
    </lineage>
</organism>
<dbReference type="Pfam" id="PF01926">
    <property type="entry name" value="MMR_HSR1"/>
    <property type="match status" value="1"/>
</dbReference>
<dbReference type="PROSITE" id="PS51721">
    <property type="entry name" value="G_CP"/>
    <property type="match status" value="1"/>
</dbReference>
<evidence type="ECO:0000256" key="1">
    <source>
        <dbReference type="ARBA" id="ARBA00014898"/>
    </source>
</evidence>
<proteinExistence type="inferred from homology"/>
<reference evidence="7 8" key="1">
    <citation type="submission" date="2017-03" db="EMBL/GenBank/DDBJ databases">
        <title>Genome sequence of Clostridium hungatei DSM 14427.</title>
        <authorList>
            <person name="Poehlein A."/>
            <person name="Daniel R."/>
        </authorList>
    </citation>
    <scope>NUCLEOTIDE SEQUENCE [LARGE SCALE GENOMIC DNA]</scope>
    <source>
        <strain evidence="7 8">DSM 14427</strain>
    </source>
</reference>
<dbReference type="EMBL" id="MZGX01000028">
    <property type="protein sequence ID" value="OPX42497.1"/>
    <property type="molecule type" value="Genomic_DNA"/>
</dbReference>
<dbReference type="FunFam" id="3.40.50.300:FF:000590">
    <property type="entry name" value="Ribosome biogenesis GTPase A"/>
    <property type="match status" value="1"/>
</dbReference>
<evidence type="ECO:0000256" key="4">
    <source>
        <dbReference type="PIRNR" id="PIRNR006230"/>
    </source>
</evidence>
<keyword evidence="3 4" id="KW-0342">GTP-binding</keyword>
<dbReference type="InterPro" id="IPR016478">
    <property type="entry name" value="GTPase_MTG1"/>
</dbReference>
<gene>
    <name evidence="7" type="primary">rbgA</name>
    <name evidence="7" type="ORF">CLHUN_36220</name>
</gene>
<dbReference type="NCBIfam" id="TIGR03596">
    <property type="entry name" value="GTPase_YlqF"/>
    <property type="match status" value="1"/>
</dbReference>
<feature type="binding site" evidence="5">
    <location>
        <begin position="58"/>
        <end position="61"/>
    </location>
    <ligand>
        <name>GTP</name>
        <dbReference type="ChEBI" id="CHEBI:37565"/>
    </ligand>
</feature>
<dbReference type="PANTHER" id="PTHR45782">
    <property type="entry name" value="MITOCHONDRIAL RIBOSOME-ASSOCIATED GTPASE 1"/>
    <property type="match status" value="1"/>
</dbReference>
<dbReference type="SUPFAM" id="SSF52540">
    <property type="entry name" value="P-loop containing nucleoside triphosphate hydrolases"/>
    <property type="match status" value="1"/>
</dbReference>
<comment type="similarity">
    <text evidence="4">Belongs to the TRAFAC class YlqF/YawG GTPase family. MTG1 subfamily.</text>
</comment>
<name>A0A1V4SGU9_RUMHU</name>
<comment type="caution">
    <text evidence="7">The sequence shown here is derived from an EMBL/GenBank/DDBJ whole genome shotgun (WGS) entry which is preliminary data.</text>
</comment>
<dbReference type="GO" id="GO:0003924">
    <property type="term" value="F:GTPase activity"/>
    <property type="evidence" value="ECO:0007669"/>
    <property type="project" value="TreeGrafter"/>
</dbReference>
<feature type="binding site" evidence="5">
    <location>
        <begin position="86"/>
        <end position="87"/>
    </location>
    <ligand>
        <name>GTP</name>
        <dbReference type="ChEBI" id="CHEBI:37565"/>
    </ligand>
</feature>
<dbReference type="RefSeq" id="WP_080066033.1">
    <property type="nucleotide sequence ID" value="NZ_MZGX01000028.1"/>
</dbReference>
<dbReference type="InterPro" id="IPR006073">
    <property type="entry name" value="GTP-bd"/>
</dbReference>
<dbReference type="GO" id="GO:0005737">
    <property type="term" value="C:cytoplasm"/>
    <property type="evidence" value="ECO:0007669"/>
    <property type="project" value="UniProtKB-SubCell"/>
</dbReference>